<keyword evidence="2" id="KW-0732">Signal</keyword>
<accession>A0A5B8Y806</accession>
<evidence type="ECO:0000256" key="2">
    <source>
        <dbReference type="SAM" id="SignalP"/>
    </source>
</evidence>
<dbReference type="EMBL" id="CP041186">
    <property type="protein sequence ID" value="QDG50975.1"/>
    <property type="molecule type" value="Genomic_DNA"/>
</dbReference>
<dbReference type="OrthoDB" id="5505386at2"/>
<keyword evidence="4" id="KW-1185">Reference proteome</keyword>
<reference evidence="3 4" key="1">
    <citation type="submission" date="2019-06" db="EMBL/GenBank/DDBJ databases">
        <title>Persicimonas caeni gen. nov., sp. nov., a predatory bacterium isolated from solar saltern.</title>
        <authorList>
            <person name="Wang S."/>
        </authorList>
    </citation>
    <scope>NUCLEOTIDE SEQUENCE [LARGE SCALE GENOMIC DNA]</scope>
    <source>
        <strain evidence="3 4">YN101</strain>
    </source>
</reference>
<gene>
    <name evidence="3" type="ORF">FIV42_09575</name>
</gene>
<accession>A0A4Y6PT72</accession>
<evidence type="ECO:0000313" key="3">
    <source>
        <dbReference type="EMBL" id="QDG50975.1"/>
    </source>
</evidence>
<proteinExistence type="predicted"/>
<feature type="chain" id="PRO_5030106401" evidence="2">
    <location>
        <begin position="22"/>
        <end position="317"/>
    </location>
</feature>
<feature type="signal peptide" evidence="2">
    <location>
        <begin position="1"/>
        <end position="21"/>
    </location>
</feature>
<protein>
    <submittedName>
        <fullName evidence="3">Uncharacterized protein</fullName>
    </submittedName>
</protein>
<dbReference type="Proteomes" id="UP000315995">
    <property type="component" value="Chromosome"/>
</dbReference>
<feature type="compositionally biased region" description="Low complexity" evidence="1">
    <location>
        <begin position="40"/>
        <end position="49"/>
    </location>
</feature>
<feature type="compositionally biased region" description="Polar residues" evidence="1">
    <location>
        <begin position="50"/>
        <end position="67"/>
    </location>
</feature>
<feature type="region of interest" description="Disordered" evidence="1">
    <location>
        <begin position="37"/>
        <end position="80"/>
    </location>
</feature>
<dbReference type="AlphaFoldDB" id="A0A4Y6PT72"/>
<sequence length="317" mass="32361">MTVLKTIGWKTVLCVSCLALAGAWGCGDDNGGGGGGSNNGGSNNDGSSDTSSFSAQVETEGGNQQLEGEQADSKAGEGSWGASIADSNLQINLTSADGTAVTAMIATTESQKAPGDFTPQADIETTFVSIVSAAQGNAFMSTGSGTITLDSCPRAVGEHARGSFNNVVLAAESGNSTWTLDGSFDVVVYAKAGDLFCNEQSSSNNTSNNNTSNNNTQQCSADWCADGGVCCPYMQCMNSCELQCFQSADCQGGLNPQACAECANGCLDECDVSQECRTAAQALDTCSTNNGCDETADSDAEQQCLETNCCSEVNAAL</sequence>
<dbReference type="RefSeq" id="WP_141197465.1">
    <property type="nucleotide sequence ID" value="NZ_CP041186.1"/>
</dbReference>
<evidence type="ECO:0000313" key="4">
    <source>
        <dbReference type="Proteomes" id="UP000315995"/>
    </source>
</evidence>
<organism evidence="3 4">
    <name type="scientific">Persicimonas caeni</name>
    <dbReference type="NCBI Taxonomy" id="2292766"/>
    <lineage>
        <taxon>Bacteria</taxon>
        <taxon>Deltaproteobacteria</taxon>
        <taxon>Bradymonadales</taxon>
        <taxon>Bradymonadaceae</taxon>
        <taxon>Persicimonas</taxon>
    </lineage>
</organism>
<evidence type="ECO:0000256" key="1">
    <source>
        <dbReference type="SAM" id="MobiDB-lite"/>
    </source>
</evidence>
<name>A0A4Y6PT72_PERCE</name>